<dbReference type="EMBL" id="JAZHGC010000031">
    <property type="protein sequence ID" value="MEM5290003.1"/>
    <property type="molecule type" value="Genomic_DNA"/>
</dbReference>
<comment type="caution">
    <text evidence="1">The sequence shown here is derived from an EMBL/GenBank/DDBJ whole genome shotgun (WGS) entry which is preliminary data.</text>
</comment>
<accession>A0ABU9QL65</accession>
<protein>
    <submittedName>
        <fullName evidence="1">Uncharacterized protein</fullName>
    </submittedName>
</protein>
<dbReference type="RefSeq" id="WP_201648238.1">
    <property type="nucleotide sequence ID" value="NZ_CAJHCS010000002.1"/>
</dbReference>
<reference evidence="1 2" key="1">
    <citation type="submission" date="2024-01" db="EMBL/GenBank/DDBJ databases">
        <title>The diversity of rhizobia nodulating Mimosa spp. in eleven states of Brazil covering several biomes is determined by host plant, location, and edaphic factors.</title>
        <authorList>
            <person name="Rouws L."/>
            <person name="Barauna A."/>
            <person name="Beukes C."/>
            <person name="De Faria S.M."/>
            <person name="Gross E."/>
            <person name="Dos Reis Junior F.B."/>
            <person name="Simon M."/>
            <person name="Maluk M."/>
            <person name="Odee D.W."/>
            <person name="Kenicer G."/>
            <person name="Young J.P.W."/>
            <person name="Reis V.M."/>
            <person name="Zilli J."/>
            <person name="James E.K."/>
        </authorList>
    </citation>
    <scope>NUCLEOTIDE SEQUENCE [LARGE SCALE GENOMIC DNA]</scope>
    <source>
        <strain evidence="1 2">JPY77</strain>
    </source>
</reference>
<organism evidence="1 2">
    <name type="scientific">Paraburkholderia sabiae</name>
    <dbReference type="NCBI Taxonomy" id="273251"/>
    <lineage>
        <taxon>Bacteria</taxon>
        <taxon>Pseudomonadati</taxon>
        <taxon>Pseudomonadota</taxon>
        <taxon>Betaproteobacteria</taxon>
        <taxon>Burkholderiales</taxon>
        <taxon>Burkholderiaceae</taxon>
        <taxon>Paraburkholderia</taxon>
    </lineage>
</organism>
<evidence type="ECO:0000313" key="1">
    <source>
        <dbReference type="EMBL" id="MEM5290003.1"/>
    </source>
</evidence>
<name>A0ABU9QL65_9BURK</name>
<keyword evidence="2" id="KW-1185">Reference proteome</keyword>
<proteinExistence type="predicted"/>
<sequence>MRLSTACKLNVMYVAFTIGALLADIPLLLAHEKPASAPDAIGTAVITEGARDCNRDGGSRCIYSNARTLSDSR</sequence>
<gene>
    <name evidence="1" type="ORF">V4C55_30205</name>
</gene>
<dbReference type="Proteomes" id="UP001494588">
    <property type="component" value="Unassembled WGS sequence"/>
</dbReference>
<evidence type="ECO:0000313" key="2">
    <source>
        <dbReference type="Proteomes" id="UP001494588"/>
    </source>
</evidence>